<evidence type="ECO:0000313" key="3">
    <source>
        <dbReference type="Proteomes" id="UP000600026"/>
    </source>
</evidence>
<dbReference type="Proteomes" id="UP000600026">
    <property type="component" value="Unassembled WGS sequence"/>
</dbReference>
<evidence type="ECO:0000256" key="1">
    <source>
        <dbReference type="SAM" id="MobiDB-lite"/>
    </source>
</evidence>
<protein>
    <submittedName>
        <fullName evidence="2">Uncharacterized protein</fullName>
    </submittedName>
</protein>
<comment type="caution">
    <text evidence="2">The sequence shown here is derived from an EMBL/GenBank/DDBJ whole genome shotgun (WGS) entry which is preliminary data.</text>
</comment>
<proteinExistence type="predicted"/>
<keyword evidence="3" id="KW-1185">Reference proteome</keyword>
<gene>
    <name evidence="2" type="ORF">Sxan_78010</name>
</gene>
<reference evidence="2" key="1">
    <citation type="submission" date="2020-09" db="EMBL/GenBank/DDBJ databases">
        <title>Whole genome shotgun sequence of Streptomyces xanthophaeus NBRC 12829.</title>
        <authorList>
            <person name="Komaki H."/>
            <person name="Tamura T."/>
        </authorList>
    </citation>
    <scope>NUCLEOTIDE SEQUENCE</scope>
    <source>
        <strain evidence="2">NBRC 12829</strain>
    </source>
</reference>
<dbReference type="EMBL" id="BNEE01000011">
    <property type="protein sequence ID" value="GHI90437.1"/>
    <property type="molecule type" value="Genomic_DNA"/>
</dbReference>
<organism evidence="2 3">
    <name type="scientific">Streptomyces xanthophaeus</name>
    <dbReference type="NCBI Taxonomy" id="67385"/>
    <lineage>
        <taxon>Bacteria</taxon>
        <taxon>Bacillati</taxon>
        <taxon>Actinomycetota</taxon>
        <taxon>Actinomycetes</taxon>
        <taxon>Kitasatosporales</taxon>
        <taxon>Streptomycetaceae</taxon>
        <taxon>Streptomyces</taxon>
    </lineage>
</organism>
<sequence length="60" mass="6354">MLVEWNSIRQVVEPGSRPAQLALDGLRSLWSVCSHTGGGGEGRARFAARTGGGDARDSTR</sequence>
<dbReference type="AlphaFoldDB" id="A0A919LJK7"/>
<name>A0A919LJK7_9ACTN</name>
<evidence type="ECO:0000313" key="2">
    <source>
        <dbReference type="EMBL" id="GHI90437.1"/>
    </source>
</evidence>
<feature type="region of interest" description="Disordered" evidence="1">
    <location>
        <begin position="37"/>
        <end position="60"/>
    </location>
</feature>
<accession>A0A919LJK7</accession>